<proteinExistence type="predicted"/>
<dbReference type="Proteomes" id="UP000092460">
    <property type="component" value="Unassembled WGS sequence"/>
</dbReference>
<keyword evidence="1" id="KW-1133">Transmembrane helix</keyword>
<dbReference type="EMBL" id="JXJN01010688">
    <property type="status" value="NOT_ANNOTATED_CDS"/>
    <property type="molecule type" value="Genomic_DNA"/>
</dbReference>
<dbReference type="EnsemblMetazoa" id="GPPI023579-RA">
    <property type="protein sequence ID" value="GPPI023579-PA"/>
    <property type="gene ID" value="GPPI023579"/>
</dbReference>
<keyword evidence="1" id="KW-0472">Membrane</keyword>
<keyword evidence="3" id="KW-1185">Reference proteome</keyword>
<feature type="transmembrane region" description="Helical" evidence="1">
    <location>
        <begin position="148"/>
        <end position="167"/>
    </location>
</feature>
<evidence type="ECO:0000256" key="1">
    <source>
        <dbReference type="SAM" id="Phobius"/>
    </source>
</evidence>
<accession>A0A1B0BA28</accession>
<feature type="transmembrane region" description="Helical" evidence="1">
    <location>
        <begin position="91"/>
        <end position="112"/>
    </location>
</feature>
<sequence>MAPLRFRVACRCLDHAAALELQLLRGELRHYFPLLDQSHLHVVYLRIVILETIRLLLLSIHDFSYQFVIRICGLELIAELGFQRKIIERDVSFSIFQQLPIPFAGLTAYLLLLSEPFHSEHKALDRETLIGTVEFNVPAIEIYVSPPGVFITGPLLACLLIVLVTTARMRYSLGILYCGVVSSELKSLEYRMQPCRQGPGYRLRSVGWIEAWVHTRLEPPDCHVFQPYCSRETDAMLSDYLE</sequence>
<dbReference type="EMBL" id="JXJN01010690">
    <property type="status" value="NOT_ANNOTATED_CDS"/>
    <property type="molecule type" value="Genomic_DNA"/>
</dbReference>
<reference evidence="3" key="1">
    <citation type="submission" date="2015-01" db="EMBL/GenBank/DDBJ databases">
        <authorList>
            <person name="Aksoy S."/>
            <person name="Warren W."/>
            <person name="Wilson R.K."/>
        </authorList>
    </citation>
    <scope>NUCLEOTIDE SEQUENCE [LARGE SCALE GENOMIC DNA]</scope>
    <source>
        <strain evidence="3">IAEA</strain>
    </source>
</reference>
<keyword evidence="1" id="KW-0812">Transmembrane</keyword>
<evidence type="ECO:0000313" key="3">
    <source>
        <dbReference type="Proteomes" id="UP000092460"/>
    </source>
</evidence>
<protein>
    <submittedName>
        <fullName evidence="2">Uncharacterized protein</fullName>
    </submittedName>
</protein>
<dbReference type="AlphaFoldDB" id="A0A1B0BA28"/>
<dbReference type="VEuPathDB" id="VectorBase:GPPI023579"/>
<organism evidence="2 3">
    <name type="scientific">Glossina palpalis gambiensis</name>
    <dbReference type="NCBI Taxonomy" id="67801"/>
    <lineage>
        <taxon>Eukaryota</taxon>
        <taxon>Metazoa</taxon>
        <taxon>Ecdysozoa</taxon>
        <taxon>Arthropoda</taxon>
        <taxon>Hexapoda</taxon>
        <taxon>Insecta</taxon>
        <taxon>Pterygota</taxon>
        <taxon>Neoptera</taxon>
        <taxon>Endopterygota</taxon>
        <taxon>Diptera</taxon>
        <taxon>Brachycera</taxon>
        <taxon>Muscomorpha</taxon>
        <taxon>Hippoboscoidea</taxon>
        <taxon>Glossinidae</taxon>
        <taxon>Glossina</taxon>
    </lineage>
</organism>
<name>A0A1B0BA28_9MUSC</name>
<evidence type="ECO:0000313" key="2">
    <source>
        <dbReference type="EnsemblMetazoa" id="GPPI023579-PA"/>
    </source>
</evidence>
<dbReference type="EMBL" id="JXJN01010689">
    <property type="status" value="NOT_ANNOTATED_CDS"/>
    <property type="molecule type" value="Genomic_DNA"/>
</dbReference>
<reference evidence="2" key="2">
    <citation type="submission" date="2020-05" db="UniProtKB">
        <authorList>
            <consortium name="EnsemblMetazoa"/>
        </authorList>
    </citation>
    <scope>IDENTIFICATION</scope>
    <source>
        <strain evidence="2">IAEA</strain>
    </source>
</reference>